<feature type="compositionally biased region" description="Polar residues" evidence="1">
    <location>
        <begin position="323"/>
        <end position="337"/>
    </location>
</feature>
<reference evidence="2" key="1">
    <citation type="journal article" date="2010" name="Proc. Natl. Acad. Sci. U.S.A.">
        <title>Genome analysis of Bifidobacterium bifidum PRL2010 reveals metabolic pathways for host-derived glycan foraging.</title>
        <authorList>
            <person name="Turroni F."/>
            <person name="Bottacini F."/>
            <person name="Foroni E."/>
            <person name="Mulder I."/>
            <person name="Kim J.H."/>
            <person name="Zomer A."/>
            <person name="Sanchez B."/>
            <person name="Bidossi A."/>
            <person name="Ferrarini A."/>
            <person name="Giubellini V."/>
            <person name="Delledonne M."/>
            <person name="Henrissat B."/>
            <person name="Coutinho P."/>
            <person name="Oggioni M."/>
            <person name="Fitzgerald G.F."/>
            <person name="Mills D."/>
            <person name="Margolles A."/>
            <person name="Kelly D."/>
            <person name="van Sinderen D."/>
            <person name="Ventura M."/>
        </authorList>
    </citation>
    <scope>NUCLEOTIDE SEQUENCE [LARGE SCALE GENOMIC DNA]</scope>
    <source>
        <strain evidence="2">PRL2010</strain>
    </source>
</reference>
<dbReference type="NCBIfam" id="TIGR03543">
    <property type="entry name" value="divI1A_rptt_fam"/>
    <property type="match status" value="1"/>
</dbReference>
<dbReference type="InterPro" id="IPR019932">
    <property type="entry name" value="CHP03543"/>
</dbReference>
<dbReference type="eggNOG" id="COG3170">
    <property type="taxonomic scope" value="Bacteria"/>
</dbReference>
<dbReference type="HOGENOM" id="CLU_030938_0_0_11"/>
<feature type="region of interest" description="Disordered" evidence="1">
    <location>
        <begin position="323"/>
        <end position="342"/>
    </location>
</feature>
<feature type="compositionally biased region" description="Low complexity" evidence="1">
    <location>
        <begin position="373"/>
        <end position="397"/>
    </location>
</feature>
<dbReference type="KEGG" id="bbp:BBPR_0504"/>
<evidence type="ECO:0000256" key="1">
    <source>
        <dbReference type="SAM" id="MobiDB-lite"/>
    </source>
</evidence>
<feature type="region of interest" description="Disordered" evidence="1">
    <location>
        <begin position="347"/>
        <end position="397"/>
    </location>
</feature>
<proteinExistence type="predicted"/>
<dbReference type="OrthoDB" id="3480096at2"/>
<dbReference type="RefSeq" id="WP_013389634.1">
    <property type="nucleotide sequence ID" value="NC_014638.1"/>
</dbReference>
<dbReference type="PATRIC" id="fig|702459.3.peg.524"/>
<dbReference type="Proteomes" id="UP000002312">
    <property type="component" value="Chromosome"/>
</dbReference>
<dbReference type="AlphaFoldDB" id="A0A0H3E8Y8"/>
<accession>A0A0H3E8Y8</accession>
<dbReference type="EMBL" id="CP001840">
    <property type="protein sequence ID" value="ADP35606.1"/>
    <property type="molecule type" value="Genomic_DNA"/>
</dbReference>
<dbReference type="NCBIfam" id="TIGR03544">
    <property type="entry name" value="DivI1A_domain"/>
    <property type="match status" value="3"/>
</dbReference>
<sequence length="524" mass="54806">MAHQDGADKGASGIARVGKRKWGYDPDQVDAFLDRAHALYESEDAHLTQQDIQNVSFDLSKGGYDITQVDAALSRLEQAVVDKQTTREITEHGRVAWKAQTEELYRQVCEHADRGTGERFARGHDRRPSYDRKQVDRLIDQIVDKAAAGLGVDGVSEQDVRKLADLNSGAVSNVVFTQRKGKNGYDERQVDYYLNSCVQLLSRLESFARVSDYVGGGHESGGSRRSSGARIASDAGVTPLFGADNAYAHAPSPARQGAEPQSFASANESFHALHEAEEALFSSQTADEPSVAADAQSVPPSFAPAGMSGTVVSAPASALPSTFSAGASAPEPQSSLAALSRRTGRSVSSSNVSADHAAAPAPAPEIPSPAIPAAPASFAPSHAAVSDQPAAVAEPQAPERVAKSVKVPAEPVAAAPAVAPSAPAPMPVFDQPVASDAHTDASVEALPSFAPSSSPSANVPVHAVDDAAQTQSDGSHKSSSDDLFSSMYLSPESKLDFDIPDLSFPTLNTGEFYSGLSGFGKDND</sequence>
<gene>
    <name evidence="2" type="ordered locus">BBPR_0504</name>
</gene>
<dbReference type="Gene3D" id="6.10.250.660">
    <property type="match status" value="1"/>
</dbReference>
<feature type="region of interest" description="Disordered" evidence="1">
    <location>
        <begin position="279"/>
        <end position="298"/>
    </location>
</feature>
<evidence type="ECO:0000313" key="2">
    <source>
        <dbReference type="EMBL" id="ADP35606.1"/>
    </source>
</evidence>
<evidence type="ECO:0008006" key="3">
    <source>
        <dbReference type="Google" id="ProtNLM"/>
    </source>
</evidence>
<protein>
    <recommendedName>
        <fullName evidence="3">DivIVA domain-containing protein</fullName>
    </recommendedName>
</protein>
<name>A0A0H3E8Y8_BIFBP</name>
<organism evidence="2">
    <name type="scientific">Bifidobacterium bifidum (strain PRL2010)</name>
    <dbReference type="NCBI Taxonomy" id="702459"/>
    <lineage>
        <taxon>Bacteria</taxon>
        <taxon>Bacillati</taxon>
        <taxon>Actinomycetota</taxon>
        <taxon>Actinomycetes</taxon>
        <taxon>Bifidobacteriales</taxon>
        <taxon>Bifidobacteriaceae</taxon>
        <taxon>Bifidobacterium</taxon>
    </lineage>
</organism>
<feature type="compositionally biased region" description="Pro residues" evidence="1">
    <location>
        <begin position="361"/>
        <end position="372"/>
    </location>
</feature>
<dbReference type="InterPro" id="IPR019933">
    <property type="entry name" value="DivIVA_domain"/>
</dbReference>